<dbReference type="Proteomes" id="UP000359050">
    <property type="component" value="Genome"/>
</dbReference>
<evidence type="ECO:0000313" key="1">
    <source>
        <dbReference type="EMBL" id="QGH79447.1"/>
    </source>
</evidence>
<dbReference type="EMBL" id="MN369754">
    <property type="protein sequence ID" value="QGH79447.1"/>
    <property type="molecule type" value="Genomic_DNA"/>
</dbReference>
<sequence length="64" mass="7410">MHMSLRVGQQIVVAQFVRKGIEYSGRKGFVEIVQSRGRITVLLYKTDTMPECTIDMHERNVRTV</sequence>
<evidence type="ECO:0000313" key="2">
    <source>
        <dbReference type="Proteomes" id="UP000359050"/>
    </source>
</evidence>
<protein>
    <submittedName>
        <fullName evidence="1">Uncharacterized protein</fullName>
    </submittedName>
</protein>
<gene>
    <name evidence="1" type="primary">135</name>
    <name evidence="1" type="ORF">SEA_LIMPID_135</name>
</gene>
<reference evidence="1 2" key="1">
    <citation type="submission" date="2019-08" db="EMBL/GenBank/DDBJ databases">
        <authorList>
            <person name="Anderson K.N."/>
            <person name="Nick C.D."/>
            <person name="Roberts T.L."/>
            <person name="Webster M."/>
            <person name="Summerhill K.A."/>
            <person name="Layton S.R."/>
            <person name="Smith B.R."/>
            <person name="Hughes L.E."/>
            <person name="Garlena R.A."/>
            <person name="Russell D.A."/>
            <person name="Pope W.H."/>
            <person name="Jacobs-Sera D."/>
            <person name="Hatfull G.F."/>
        </authorList>
    </citation>
    <scope>NUCLEOTIDE SEQUENCE [LARGE SCALE GENOMIC DNA]</scope>
</reference>
<name>A0A5Q2WNW2_9CAUD</name>
<accession>A0A5Q2WNW2</accession>
<organism evidence="1 2">
    <name type="scientific">Streptomyces phage Limpid</name>
    <dbReference type="NCBI Taxonomy" id="2653770"/>
    <lineage>
        <taxon>Viruses</taxon>
        <taxon>Duplodnaviria</taxon>
        <taxon>Heunggongvirae</taxon>
        <taxon>Uroviricota</taxon>
        <taxon>Caudoviricetes</taxon>
        <taxon>Stanwilliamsviridae</taxon>
        <taxon>Loccivirinae</taxon>
        <taxon>Annadreamyvirus</taxon>
        <taxon>Annadreamyvirus annadreamy</taxon>
    </lineage>
</organism>
<proteinExistence type="predicted"/>